<dbReference type="Pfam" id="PF00440">
    <property type="entry name" value="TetR_N"/>
    <property type="match status" value="1"/>
</dbReference>
<proteinExistence type="predicted"/>
<dbReference type="Proteomes" id="UP000256486">
    <property type="component" value="Unassembled WGS sequence"/>
</dbReference>
<dbReference type="Gene3D" id="1.10.357.10">
    <property type="entry name" value="Tetracycline Repressor, domain 2"/>
    <property type="match status" value="1"/>
</dbReference>
<dbReference type="GO" id="GO:0000976">
    <property type="term" value="F:transcription cis-regulatory region binding"/>
    <property type="evidence" value="ECO:0007669"/>
    <property type="project" value="TreeGrafter"/>
</dbReference>
<protein>
    <recommendedName>
        <fullName evidence="5">HTH tetR-type domain-containing protein</fullName>
    </recommendedName>
</protein>
<evidence type="ECO:0000313" key="6">
    <source>
        <dbReference type="EMBL" id="RFA10706.1"/>
    </source>
</evidence>
<reference evidence="6 7" key="1">
    <citation type="submission" date="2017-04" db="EMBL/GenBank/DDBJ databases">
        <title>Comparative genome analysis of Subtercola boreus.</title>
        <authorList>
            <person name="Cho Y.-J."/>
            <person name="Cho A."/>
            <person name="Kim O.-S."/>
            <person name="Lee J.-I."/>
        </authorList>
    </citation>
    <scope>NUCLEOTIDE SEQUENCE [LARGE SCALE GENOMIC DNA]</scope>
    <source>
        <strain evidence="6 7">K300</strain>
    </source>
</reference>
<dbReference type="PRINTS" id="PR00455">
    <property type="entry name" value="HTHTETR"/>
</dbReference>
<dbReference type="InterPro" id="IPR009057">
    <property type="entry name" value="Homeodomain-like_sf"/>
</dbReference>
<dbReference type="EMBL" id="NBWZ01000001">
    <property type="protein sequence ID" value="RFA10706.1"/>
    <property type="molecule type" value="Genomic_DNA"/>
</dbReference>
<evidence type="ECO:0000313" key="7">
    <source>
        <dbReference type="Proteomes" id="UP000256486"/>
    </source>
</evidence>
<dbReference type="PROSITE" id="PS01081">
    <property type="entry name" value="HTH_TETR_1"/>
    <property type="match status" value="1"/>
</dbReference>
<gene>
    <name evidence="6" type="ORF">B7R54_16955</name>
</gene>
<accession>A0A3E0VLC8</accession>
<dbReference type="OrthoDB" id="5242390at2"/>
<dbReference type="InterPro" id="IPR050109">
    <property type="entry name" value="HTH-type_TetR-like_transc_reg"/>
</dbReference>
<evidence type="ECO:0000256" key="1">
    <source>
        <dbReference type="ARBA" id="ARBA00023015"/>
    </source>
</evidence>
<feature type="domain" description="HTH tetR-type" evidence="5">
    <location>
        <begin position="31"/>
        <end position="91"/>
    </location>
</feature>
<dbReference type="InterPro" id="IPR023772">
    <property type="entry name" value="DNA-bd_HTH_TetR-type_CS"/>
</dbReference>
<sequence>MMSAPRLGVKNEHSFSSNEVTMPKVTAEYREARRDEITAAALRCFQARGFAATSMTDIIAESGLSAGAIYGHFEGKHDIMMAAAREVIGHRVADLRELSGDAAPSPADVVSRMMTGLSGDVAKPPLLLQVWAQAMVEDGVRELLWTVFGDIREAYDHYFMRWAVEHESLAEDAAREWTAALMPAAIGLAQGYIVQSAVFPAFDADAYIASVHRVLPH</sequence>
<feature type="DNA-binding region" description="H-T-H motif" evidence="4">
    <location>
        <begin position="54"/>
        <end position="73"/>
    </location>
</feature>
<name>A0A3E0VLC8_9MICO</name>
<organism evidence="6 7">
    <name type="scientific">Subtercola boreus</name>
    <dbReference type="NCBI Taxonomy" id="120213"/>
    <lineage>
        <taxon>Bacteria</taxon>
        <taxon>Bacillati</taxon>
        <taxon>Actinomycetota</taxon>
        <taxon>Actinomycetes</taxon>
        <taxon>Micrococcales</taxon>
        <taxon>Microbacteriaceae</taxon>
        <taxon>Subtercola</taxon>
    </lineage>
</organism>
<dbReference type="SUPFAM" id="SSF46689">
    <property type="entry name" value="Homeodomain-like"/>
    <property type="match status" value="1"/>
</dbReference>
<comment type="caution">
    <text evidence="6">The sequence shown here is derived from an EMBL/GenBank/DDBJ whole genome shotgun (WGS) entry which is preliminary data.</text>
</comment>
<keyword evidence="3" id="KW-0804">Transcription</keyword>
<dbReference type="PANTHER" id="PTHR30055:SF234">
    <property type="entry name" value="HTH-TYPE TRANSCRIPTIONAL REGULATOR BETI"/>
    <property type="match status" value="1"/>
</dbReference>
<keyword evidence="7" id="KW-1185">Reference proteome</keyword>
<dbReference type="InterPro" id="IPR001647">
    <property type="entry name" value="HTH_TetR"/>
</dbReference>
<dbReference type="AlphaFoldDB" id="A0A3E0VLC8"/>
<dbReference type="PROSITE" id="PS50977">
    <property type="entry name" value="HTH_TETR_2"/>
    <property type="match status" value="1"/>
</dbReference>
<evidence type="ECO:0000256" key="2">
    <source>
        <dbReference type="ARBA" id="ARBA00023125"/>
    </source>
</evidence>
<evidence type="ECO:0000259" key="5">
    <source>
        <dbReference type="PROSITE" id="PS50977"/>
    </source>
</evidence>
<keyword evidence="1" id="KW-0805">Transcription regulation</keyword>
<evidence type="ECO:0000256" key="3">
    <source>
        <dbReference type="ARBA" id="ARBA00023163"/>
    </source>
</evidence>
<dbReference type="PANTHER" id="PTHR30055">
    <property type="entry name" value="HTH-TYPE TRANSCRIPTIONAL REGULATOR RUTR"/>
    <property type="match status" value="1"/>
</dbReference>
<keyword evidence="2 4" id="KW-0238">DNA-binding</keyword>
<evidence type="ECO:0000256" key="4">
    <source>
        <dbReference type="PROSITE-ProRule" id="PRU00335"/>
    </source>
</evidence>
<dbReference type="GO" id="GO:0003700">
    <property type="term" value="F:DNA-binding transcription factor activity"/>
    <property type="evidence" value="ECO:0007669"/>
    <property type="project" value="TreeGrafter"/>
</dbReference>